<dbReference type="AlphaFoldDB" id="A0A7X3LSM8"/>
<comment type="similarity">
    <text evidence="1">Belongs to the glycosyltransferase 2 family.</text>
</comment>
<sequence>MDHSAETETQTNQPNARRSLFPTDGHTAILAILDEAHALVAGRGDAMSASMPILLNGDPNSQVQGLVVGWTPEPAREAEDQAFLALVPLRNMRRGHLESIVMRGRGKPVRYSIPAGPHGLDDFLEIVGRSAGASFPEVIDGLAEGLIAGDPSSRNMQSAAAILQKVSRNDGCVEVVGRFEEGEVFVQGWAQRLSSGRMKVIAIDHTPRIAQFSCGIFERDDLGGRGQGYAGLLETPEGLDPQRLQRLLYRGRDGWNSIEVYDRRVIVDPRSAPGHVRAVLPRLVAASEPLSKLRRAANRFDGRETISELPLPVRIGIDLSVEVENGGILLSGWLLDPDRHVEAVLIRSGGKSARLDDIWTANNRRDVSAAYCAEKLFAGLDPDDHSHGFIAFAQNLHAKQGDTPYIEIRLKNGYSAYEPLSVAHVSLKSALTRLLSIHDPSTALSSEVIEHHYASMVFGAERNAPEAGETVDSPEFPDAAQKALVIGTDACIDQVGTLLALVALDPLVRSLPIVLAGPRRALAEHIGELKRVANFYHLCVRIVLADGVEDSCDALEAGIAAAPADTLVCLSSHVLPRLPGWIAPLERAFRARNNRCIACPTILYEDDSIRWAGMWIKEGPKGHGLEDHYAGYPRGALFGAEPSEVAAGTLECCMLSRSAFAAAGGFTRGYLGTEEKSLDAALKMRRAGVSSIWVPQVEMLRPEERSENGQLWPNLAKRVDRQAFDRRWSLAISNMNG</sequence>
<proteinExistence type="inferred from homology"/>
<evidence type="ECO:0000256" key="2">
    <source>
        <dbReference type="ARBA" id="ARBA00022676"/>
    </source>
</evidence>
<gene>
    <name evidence="5" type="ORF">GR183_05535</name>
</gene>
<evidence type="ECO:0000256" key="1">
    <source>
        <dbReference type="ARBA" id="ARBA00006739"/>
    </source>
</evidence>
<keyword evidence="6" id="KW-1185">Reference proteome</keyword>
<dbReference type="EMBL" id="WUMV01000002">
    <property type="protein sequence ID" value="MXN64358.1"/>
    <property type="molecule type" value="Genomic_DNA"/>
</dbReference>
<keyword evidence="3" id="KW-0808">Transferase</keyword>
<reference evidence="5 6" key="1">
    <citation type="submission" date="2019-12" db="EMBL/GenBank/DDBJ databases">
        <authorList>
            <person name="Li M."/>
        </authorList>
    </citation>
    <scope>NUCLEOTIDE SEQUENCE [LARGE SCALE GENOMIC DNA]</scope>
    <source>
        <strain evidence="5 6">GBMRC 2046</strain>
    </source>
</reference>
<dbReference type="PANTHER" id="PTHR43179:SF12">
    <property type="entry name" value="GALACTOFURANOSYLTRANSFERASE GLFT2"/>
    <property type="match status" value="1"/>
</dbReference>
<protein>
    <submittedName>
        <fullName evidence="5">Uncharacterized protein</fullName>
    </submittedName>
</protein>
<accession>A0A7X3LSM8</accession>
<comment type="caution">
    <text evidence="5">The sequence shown here is derived from an EMBL/GenBank/DDBJ whole genome shotgun (WGS) entry which is preliminary data.</text>
</comment>
<dbReference type="GO" id="GO:0016757">
    <property type="term" value="F:glycosyltransferase activity"/>
    <property type="evidence" value="ECO:0007669"/>
    <property type="project" value="UniProtKB-KW"/>
</dbReference>
<dbReference type="InterPro" id="IPR029044">
    <property type="entry name" value="Nucleotide-diphossugar_trans"/>
</dbReference>
<evidence type="ECO:0000313" key="6">
    <source>
        <dbReference type="Proteomes" id="UP000433101"/>
    </source>
</evidence>
<dbReference type="Proteomes" id="UP000433101">
    <property type="component" value="Unassembled WGS sequence"/>
</dbReference>
<name>A0A7X3LSM8_9HYPH</name>
<evidence type="ECO:0000313" key="5">
    <source>
        <dbReference type="EMBL" id="MXN64358.1"/>
    </source>
</evidence>
<evidence type="ECO:0000256" key="3">
    <source>
        <dbReference type="ARBA" id="ARBA00022679"/>
    </source>
</evidence>
<feature type="region of interest" description="Disordered" evidence="4">
    <location>
        <begin position="1"/>
        <end position="21"/>
    </location>
</feature>
<feature type="compositionally biased region" description="Polar residues" evidence="4">
    <location>
        <begin position="7"/>
        <end position="16"/>
    </location>
</feature>
<dbReference type="PANTHER" id="PTHR43179">
    <property type="entry name" value="RHAMNOSYLTRANSFERASE WBBL"/>
    <property type="match status" value="1"/>
</dbReference>
<dbReference type="Gene3D" id="3.90.550.10">
    <property type="entry name" value="Spore Coat Polysaccharide Biosynthesis Protein SpsA, Chain A"/>
    <property type="match status" value="1"/>
</dbReference>
<evidence type="ECO:0000256" key="4">
    <source>
        <dbReference type="SAM" id="MobiDB-lite"/>
    </source>
</evidence>
<keyword evidence="2" id="KW-0328">Glycosyltransferase</keyword>
<dbReference type="RefSeq" id="WP_160774586.1">
    <property type="nucleotide sequence ID" value="NZ_WUMV01000002.1"/>
</dbReference>
<organism evidence="5 6">
    <name type="scientific">Stappia sediminis</name>
    <dbReference type="NCBI Taxonomy" id="2692190"/>
    <lineage>
        <taxon>Bacteria</taxon>
        <taxon>Pseudomonadati</taxon>
        <taxon>Pseudomonadota</taxon>
        <taxon>Alphaproteobacteria</taxon>
        <taxon>Hyphomicrobiales</taxon>
        <taxon>Stappiaceae</taxon>
        <taxon>Stappia</taxon>
    </lineage>
</organism>
<dbReference type="SUPFAM" id="SSF53448">
    <property type="entry name" value="Nucleotide-diphospho-sugar transferases"/>
    <property type="match status" value="1"/>
</dbReference>